<reference evidence="4" key="1">
    <citation type="submission" date="2023-07" db="EMBL/GenBank/DDBJ databases">
        <title>Genome content predicts the carbon catabolic preferences of heterotrophic bacteria.</title>
        <authorList>
            <person name="Gralka M."/>
        </authorList>
    </citation>
    <scope>NUCLEOTIDE SEQUENCE</scope>
    <source>
        <strain evidence="4">I3M17_2</strain>
    </source>
</reference>
<dbReference type="RefSeq" id="WP_303490984.1">
    <property type="nucleotide sequence ID" value="NZ_JAUOPB010000002.1"/>
</dbReference>
<dbReference type="Gene3D" id="3.60.40.10">
    <property type="entry name" value="PPM-type phosphatase domain"/>
    <property type="match status" value="1"/>
</dbReference>
<protein>
    <submittedName>
        <fullName evidence="4">Fused response regulator/phosphatase</fullName>
    </submittedName>
</protein>
<dbReference type="PANTHER" id="PTHR43156:SF2">
    <property type="entry name" value="STAGE II SPORULATION PROTEIN E"/>
    <property type="match status" value="1"/>
</dbReference>
<dbReference type="EMBL" id="JAUOPB010000002">
    <property type="protein sequence ID" value="MDO6421513.1"/>
    <property type="molecule type" value="Genomic_DNA"/>
</dbReference>
<dbReference type="InterPro" id="IPR011006">
    <property type="entry name" value="CheY-like_superfamily"/>
</dbReference>
<dbReference type="GO" id="GO:0000160">
    <property type="term" value="P:phosphorelay signal transduction system"/>
    <property type="evidence" value="ECO:0007669"/>
    <property type="project" value="InterPro"/>
</dbReference>
<dbReference type="InterPro" id="IPR052016">
    <property type="entry name" value="Bact_Sigma-Reg"/>
</dbReference>
<dbReference type="SUPFAM" id="SSF52172">
    <property type="entry name" value="CheY-like"/>
    <property type="match status" value="1"/>
</dbReference>
<gene>
    <name evidence="4" type="ORF">Q4521_03415</name>
</gene>
<dbReference type="Gene3D" id="3.40.50.2300">
    <property type="match status" value="1"/>
</dbReference>
<dbReference type="Proteomes" id="UP001169760">
    <property type="component" value="Unassembled WGS sequence"/>
</dbReference>
<sequence length="563" mass="62466">MKILIVDDQGYNRDLLRFILEDQGHICYEASSGEAAVTEFSDNEDIDIILMDVNMPVMNGIEATQKISEIKGPRSITIIFVTALDDSDILIKCLNAGGDDFVPKPVNESILLSKINAHARNIENYKQLLEVHKTLEMHNKNIRREHEIVENIFRNSLSRATVTCDNVVSYSSPMSMFNGDVTLSAPSPSGGQYFLLGDFTGHGLSAAIGSLPVMSIFFDNTAKQASVSALALEINNQLYRVLPMGMFFCATIGHLDKSGTQLTVWSGGMNDALLLAPDGNTITALPGAHMPLGILRPEEFDDSAQLHQLQVGSTLFFYTDGVDEAQNKQDEQFGDDRVRDTILASKNTYIPDIISAVKAFTGDELQDDDISIIQVHCSPCVHREKNTGQIVDIAAELHAIESFPWQLLITLESIDMQRSDIVNQLVAFLGTIQGVDLHQDKLFTIVSELFSNALEHGVLNLDSSIKSTAEGFEEYYRCREQRLQEISDKQIHIALRYVHDTPNRVELDITDSGQGFDFNRVLTLQEDTEALHGRGIGLLQTLCSKLEYSEGGSKVTAHYEFIE</sequence>
<feature type="modified residue" description="4-aspartylphosphate" evidence="2">
    <location>
        <position position="52"/>
    </location>
</feature>
<dbReference type="InterPro" id="IPR001789">
    <property type="entry name" value="Sig_transdc_resp-reg_receiver"/>
</dbReference>
<dbReference type="AlphaFoldDB" id="A0AAW7X4Q0"/>
<dbReference type="SUPFAM" id="SSF55874">
    <property type="entry name" value="ATPase domain of HSP90 chaperone/DNA topoisomerase II/histidine kinase"/>
    <property type="match status" value="1"/>
</dbReference>
<dbReference type="Pfam" id="PF07228">
    <property type="entry name" value="SpoIIE"/>
    <property type="match status" value="1"/>
</dbReference>
<dbReference type="SMART" id="SM00331">
    <property type="entry name" value="PP2C_SIG"/>
    <property type="match status" value="1"/>
</dbReference>
<dbReference type="SMART" id="SM00448">
    <property type="entry name" value="REC"/>
    <property type="match status" value="1"/>
</dbReference>
<dbReference type="InterPro" id="IPR003594">
    <property type="entry name" value="HATPase_dom"/>
</dbReference>
<dbReference type="InterPro" id="IPR001932">
    <property type="entry name" value="PPM-type_phosphatase-like_dom"/>
</dbReference>
<dbReference type="PANTHER" id="PTHR43156">
    <property type="entry name" value="STAGE II SPORULATION PROTEIN E-RELATED"/>
    <property type="match status" value="1"/>
</dbReference>
<organism evidence="4 5">
    <name type="scientific">Saccharophagus degradans</name>
    <dbReference type="NCBI Taxonomy" id="86304"/>
    <lineage>
        <taxon>Bacteria</taxon>
        <taxon>Pseudomonadati</taxon>
        <taxon>Pseudomonadota</taxon>
        <taxon>Gammaproteobacteria</taxon>
        <taxon>Cellvibrionales</taxon>
        <taxon>Cellvibrionaceae</taxon>
        <taxon>Saccharophagus</taxon>
    </lineage>
</organism>
<proteinExistence type="predicted"/>
<name>A0AAW7X4Q0_9GAMM</name>
<dbReference type="PROSITE" id="PS50110">
    <property type="entry name" value="RESPONSE_REGULATORY"/>
    <property type="match status" value="1"/>
</dbReference>
<dbReference type="CDD" id="cd16936">
    <property type="entry name" value="HATPase_RsbW-like"/>
    <property type="match status" value="1"/>
</dbReference>
<dbReference type="InterPro" id="IPR036890">
    <property type="entry name" value="HATPase_C_sf"/>
</dbReference>
<dbReference type="Pfam" id="PF00072">
    <property type="entry name" value="Response_reg"/>
    <property type="match status" value="1"/>
</dbReference>
<evidence type="ECO:0000256" key="1">
    <source>
        <dbReference type="ARBA" id="ARBA00022801"/>
    </source>
</evidence>
<comment type="caution">
    <text evidence="4">The sequence shown here is derived from an EMBL/GenBank/DDBJ whole genome shotgun (WGS) entry which is preliminary data.</text>
</comment>
<evidence type="ECO:0000313" key="5">
    <source>
        <dbReference type="Proteomes" id="UP001169760"/>
    </source>
</evidence>
<evidence type="ECO:0000259" key="3">
    <source>
        <dbReference type="PROSITE" id="PS50110"/>
    </source>
</evidence>
<keyword evidence="2" id="KW-0597">Phosphoprotein</keyword>
<dbReference type="InterPro" id="IPR036457">
    <property type="entry name" value="PPM-type-like_dom_sf"/>
</dbReference>
<dbReference type="GO" id="GO:0016791">
    <property type="term" value="F:phosphatase activity"/>
    <property type="evidence" value="ECO:0007669"/>
    <property type="project" value="TreeGrafter"/>
</dbReference>
<keyword evidence="1" id="KW-0378">Hydrolase</keyword>
<dbReference type="Gene3D" id="3.30.565.10">
    <property type="entry name" value="Histidine kinase-like ATPase, C-terminal domain"/>
    <property type="match status" value="1"/>
</dbReference>
<evidence type="ECO:0000313" key="4">
    <source>
        <dbReference type="EMBL" id="MDO6421513.1"/>
    </source>
</evidence>
<dbReference type="Pfam" id="PF13581">
    <property type="entry name" value="HATPase_c_2"/>
    <property type="match status" value="1"/>
</dbReference>
<evidence type="ECO:0000256" key="2">
    <source>
        <dbReference type="PROSITE-ProRule" id="PRU00169"/>
    </source>
</evidence>
<accession>A0AAW7X4Q0</accession>
<feature type="domain" description="Response regulatory" evidence="3">
    <location>
        <begin position="2"/>
        <end position="119"/>
    </location>
</feature>